<proteinExistence type="predicted"/>
<dbReference type="Proteomes" id="UP001482620">
    <property type="component" value="Unassembled WGS sequence"/>
</dbReference>
<evidence type="ECO:0000313" key="1">
    <source>
        <dbReference type="EMBL" id="MEQ2253115.1"/>
    </source>
</evidence>
<name>A0ABV0V8U3_9TELE</name>
<keyword evidence="2" id="KW-1185">Reference proteome</keyword>
<gene>
    <name evidence="1" type="ORF">ILYODFUR_028850</name>
</gene>
<dbReference type="EMBL" id="JAHRIQ010096696">
    <property type="protein sequence ID" value="MEQ2253115.1"/>
    <property type="molecule type" value="Genomic_DNA"/>
</dbReference>
<evidence type="ECO:0000313" key="2">
    <source>
        <dbReference type="Proteomes" id="UP001482620"/>
    </source>
</evidence>
<accession>A0ABV0V8U3</accession>
<reference evidence="1 2" key="1">
    <citation type="submission" date="2021-06" db="EMBL/GenBank/DDBJ databases">
        <authorList>
            <person name="Palmer J.M."/>
        </authorList>
    </citation>
    <scope>NUCLEOTIDE SEQUENCE [LARGE SCALE GENOMIC DNA]</scope>
    <source>
        <strain evidence="2">if_2019</strain>
        <tissue evidence="1">Muscle</tissue>
    </source>
</reference>
<organism evidence="1 2">
    <name type="scientific">Ilyodon furcidens</name>
    <name type="common">goldbreast splitfin</name>
    <dbReference type="NCBI Taxonomy" id="33524"/>
    <lineage>
        <taxon>Eukaryota</taxon>
        <taxon>Metazoa</taxon>
        <taxon>Chordata</taxon>
        <taxon>Craniata</taxon>
        <taxon>Vertebrata</taxon>
        <taxon>Euteleostomi</taxon>
        <taxon>Actinopterygii</taxon>
        <taxon>Neopterygii</taxon>
        <taxon>Teleostei</taxon>
        <taxon>Neoteleostei</taxon>
        <taxon>Acanthomorphata</taxon>
        <taxon>Ovalentaria</taxon>
        <taxon>Atherinomorphae</taxon>
        <taxon>Cyprinodontiformes</taxon>
        <taxon>Goodeidae</taxon>
        <taxon>Ilyodon</taxon>
    </lineage>
</organism>
<protein>
    <submittedName>
        <fullName evidence="1">Uncharacterized protein</fullName>
    </submittedName>
</protein>
<comment type="caution">
    <text evidence="1">The sequence shown here is derived from an EMBL/GenBank/DDBJ whole genome shotgun (WGS) entry which is preliminary data.</text>
</comment>
<sequence length="107" mass="12343">MFLTEHFVLRLQVYWWFLESLEVEWEADPLVIRLLCLIFIFIGHCTCTLQQNLSSAFNPFLIGIVRHPGSILGIRVLLRAICGIRTWPLVSPPEHKPPVLTTRPPLP</sequence>